<evidence type="ECO:0000313" key="2">
    <source>
        <dbReference type="EMBL" id="KAK1689221.1"/>
    </source>
</evidence>
<name>A0AAJ0AUI8_9PEZI</name>
<gene>
    <name evidence="2" type="ORF">BDP55DRAFT_654634</name>
</gene>
<reference evidence="2" key="1">
    <citation type="submission" date="2021-06" db="EMBL/GenBank/DDBJ databases">
        <title>Comparative genomics, transcriptomics and evolutionary studies reveal genomic signatures of adaptation to plant cell wall in hemibiotrophic fungi.</title>
        <authorList>
            <consortium name="DOE Joint Genome Institute"/>
            <person name="Baroncelli R."/>
            <person name="Diaz J.F."/>
            <person name="Benocci T."/>
            <person name="Peng M."/>
            <person name="Battaglia E."/>
            <person name="Haridas S."/>
            <person name="Andreopoulos W."/>
            <person name="Labutti K."/>
            <person name="Pangilinan J."/>
            <person name="Floch G.L."/>
            <person name="Makela M.R."/>
            <person name="Henrissat B."/>
            <person name="Grigoriev I.V."/>
            <person name="Crouch J.A."/>
            <person name="De Vries R.P."/>
            <person name="Sukno S.A."/>
            <person name="Thon M.R."/>
        </authorList>
    </citation>
    <scope>NUCLEOTIDE SEQUENCE</scope>
    <source>
        <strain evidence="2">CBS 193.32</strain>
    </source>
</reference>
<evidence type="ECO:0000256" key="1">
    <source>
        <dbReference type="SAM" id="SignalP"/>
    </source>
</evidence>
<dbReference type="RefSeq" id="XP_060432916.1">
    <property type="nucleotide sequence ID" value="XM_060574272.1"/>
</dbReference>
<keyword evidence="3" id="KW-1185">Reference proteome</keyword>
<protein>
    <submittedName>
        <fullName evidence="2">Uncharacterized protein</fullName>
    </submittedName>
</protein>
<organism evidence="2 3">
    <name type="scientific">Colletotrichum godetiae</name>
    <dbReference type="NCBI Taxonomy" id="1209918"/>
    <lineage>
        <taxon>Eukaryota</taxon>
        <taxon>Fungi</taxon>
        <taxon>Dikarya</taxon>
        <taxon>Ascomycota</taxon>
        <taxon>Pezizomycotina</taxon>
        <taxon>Sordariomycetes</taxon>
        <taxon>Hypocreomycetidae</taxon>
        <taxon>Glomerellales</taxon>
        <taxon>Glomerellaceae</taxon>
        <taxon>Colletotrichum</taxon>
        <taxon>Colletotrichum acutatum species complex</taxon>
    </lineage>
</organism>
<dbReference type="GeneID" id="85458798"/>
<dbReference type="Proteomes" id="UP001224890">
    <property type="component" value="Unassembled WGS sequence"/>
</dbReference>
<sequence>MRVPFPALPLTLGTLLMNTSQNQATTAGQEATQDERKVLFVFLPWITNDFNNSELAIATGDTRQLKVPARRNLARRGSLWKGCL</sequence>
<accession>A0AAJ0AUI8</accession>
<dbReference type="AlphaFoldDB" id="A0AAJ0AUI8"/>
<comment type="caution">
    <text evidence="2">The sequence shown here is derived from an EMBL/GenBank/DDBJ whole genome shotgun (WGS) entry which is preliminary data.</text>
</comment>
<keyword evidence="1" id="KW-0732">Signal</keyword>
<dbReference type="EMBL" id="JAHMHR010000009">
    <property type="protein sequence ID" value="KAK1689221.1"/>
    <property type="molecule type" value="Genomic_DNA"/>
</dbReference>
<feature type="chain" id="PRO_5042504025" evidence="1">
    <location>
        <begin position="25"/>
        <end position="84"/>
    </location>
</feature>
<evidence type="ECO:0000313" key="3">
    <source>
        <dbReference type="Proteomes" id="UP001224890"/>
    </source>
</evidence>
<feature type="signal peptide" evidence="1">
    <location>
        <begin position="1"/>
        <end position="24"/>
    </location>
</feature>
<proteinExistence type="predicted"/>